<gene>
    <name evidence="1" type="ORF">F7D14_09655</name>
</gene>
<dbReference type="Proteomes" id="UP000422569">
    <property type="component" value="Chromosome"/>
</dbReference>
<dbReference type="RefSeq" id="WP_154419859.1">
    <property type="nucleotide sequence ID" value="NZ_CP044331.1"/>
</dbReference>
<dbReference type="AlphaFoldDB" id="A0A6B8M5M6"/>
<proteinExistence type="predicted"/>
<keyword evidence="2" id="KW-1185">Reference proteome</keyword>
<evidence type="ECO:0000313" key="2">
    <source>
        <dbReference type="Proteomes" id="UP000422569"/>
    </source>
</evidence>
<reference evidence="1 2" key="1">
    <citation type="submission" date="2019-09" db="EMBL/GenBank/DDBJ databases">
        <title>Isolation and complete genome sequencing of Methylocystis species.</title>
        <authorList>
            <person name="Rumah B.L."/>
            <person name="Stead C.E."/>
            <person name="Stevens B.C."/>
            <person name="Minton N.P."/>
            <person name="Grosse-Honebrink A."/>
            <person name="Zhang Y."/>
        </authorList>
    </citation>
    <scope>NUCLEOTIDE SEQUENCE [LARGE SCALE GENOMIC DNA]</scope>
    <source>
        <strain evidence="1 2">BRCS2</strain>
    </source>
</reference>
<name>A0A6B8M5M6_9HYPH</name>
<accession>A0A6B8M5M6</accession>
<sequence>MNTKTGVHGWRHYGESPYSASGSPYSALVSGVLPARGIHFLVVKDKTSARAVVADLAVAVAAGHVGCGLSEPDAKGKRHDMAGFFGLTVGAPKGVAVVGGTDFRGTRAASLARGVTSPLPIAFSEAKQSDVVGTQIHRMRRETAGGVALVILAADFSGPGAIQAVVDYRSDDYALLVVAPQEPPSALVEADTHVLRVTADAIELVRPESINGWRRGFTLEAIRLISGEAQIVRPDRSNAQPPIVITRAEPIPAAAPEPEIAQHVILALGGYGLHPGEAKRWPAGAIFVRETKDAVAAASAVDGVTQITLVQDHATKAVLHIEQSRLESAIGRDLEKRVIVKVSDKQLLDPYCDAA</sequence>
<organism evidence="1 2">
    <name type="scientific">Methylocystis parvus</name>
    <dbReference type="NCBI Taxonomy" id="134"/>
    <lineage>
        <taxon>Bacteria</taxon>
        <taxon>Pseudomonadati</taxon>
        <taxon>Pseudomonadota</taxon>
        <taxon>Alphaproteobacteria</taxon>
        <taxon>Hyphomicrobiales</taxon>
        <taxon>Methylocystaceae</taxon>
        <taxon>Methylocystis</taxon>
    </lineage>
</organism>
<protein>
    <submittedName>
        <fullName evidence="1">Uncharacterized protein</fullName>
    </submittedName>
</protein>
<dbReference type="EMBL" id="CP044331">
    <property type="protein sequence ID" value="QGM97706.1"/>
    <property type="molecule type" value="Genomic_DNA"/>
</dbReference>
<dbReference type="KEGG" id="mpar:F7D14_09655"/>
<evidence type="ECO:0000313" key="1">
    <source>
        <dbReference type="EMBL" id="QGM97706.1"/>
    </source>
</evidence>